<keyword evidence="4 10" id="KW-0677">Repeat</keyword>
<feature type="compositionally biased region" description="Low complexity" evidence="11">
    <location>
        <begin position="469"/>
        <end position="484"/>
    </location>
</feature>
<dbReference type="GO" id="GO:0006351">
    <property type="term" value="P:DNA-templated transcription"/>
    <property type="evidence" value="ECO:0007669"/>
    <property type="project" value="InterPro"/>
</dbReference>
<dbReference type="Gene3D" id="2.130.10.10">
    <property type="entry name" value="YVTN repeat-like/Quinoprotein amine dehydrogenase"/>
    <property type="match status" value="2"/>
</dbReference>
<dbReference type="InterPro" id="IPR036322">
    <property type="entry name" value="WD40_repeat_dom_sf"/>
</dbReference>
<sequence length="858" mass="95049">MKLIKPEWIEHGPKESLSSLHINSEGVRVAVAGKYNAVDCIRIFRLASILDENYHKQSRLLCRIDTQCPLCVRFSYTSDILAVASRQSVLLYHLTATNPNVVNQPVQSSSSFGEFPETWRLRSSLSSGHVADVLDIAWCPPNDRYLASCSIDNHICIYSWPSATLTTTLRGHTGLVKGLAWDPTGLLLASQSSDGTVKVWSSTTWQCEQTIKEPFDGCAESTSFLRLDWSPDGTMFTTAHAKNNTFPVSACIIRGSSTVDAEFVGHRREVTCARFLPRILLINGRRRCLLAIGSKDRTLSLWLTSPRQPMCIINEFFASGILDMSWHLNETEGLTTLGVCSPDGACAFIVFNKGELGSPLTHQEMAKFYSDMYKVNIAIPTKPVANGSSVTPVTNGNGHSHHSQASTVKTTLANQTERRLNDGRRCIKPLCIDTPPPVPAVTPVPLPAPTPVASTSKVPSPSPQPPPTASTTTTINTPSSISTSRRMPTIPVDPKPAKGVVRSSTSSITLPSSISSTALFPPLKLQSNLIRKINNEYELRTEKSSDQVYVLSCINEQTKLAQWKNVFQSPLLAIQATKHFVALVTLNETNHCSELFVLERQSGLRLYSNIVLTQTLAGLYISENTNNLQRATISVIYTTGLLSVFDLTRNSMACPILDINISHLLPPHASIVDIFTLNHINSDTVCLITSTGHLYGFDNMLKHWTCLFHKHDFVSDFALPSELTSSGPLSTLTKTHGATMNDDAYQKNLYSSPNRELLVSAYLETQIHRSRVLHSLREYSFWLTTFVRFLANSSLQDKSLKLKSILDHLAEHVHSTPINVNASLMPLKTKDEYRNVLNECLIILRNYDDTSTLVQHYE</sequence>
<comment type="caution">
    <text evidence="13">The sequence shown here is derived from an EMBL/GenBank/DDBJ whole genome shotgun (WGS) entry which is preliminary data.</text>
</comment>
<keyword evidence="6 10" id="KW-0805">Transcription regulation</keyword>
<dbReference type="InterPro" id="IPR031120">
    <property type="entry name" value="HIR1-like"/>
</dbReference>
<dbReference type="SUPFAM" id="SSF50978">
    <property type="entry name" value="WD40 repeat-like"/>
    <property type="match status" value="1"/>
</dbReference>
<feature type="region of interest" description="Disordered" evidence="11">
    <location>
        <begin position="394"/>
        <end position="418"/>
    </location>
</feature>
<keyword evidence="3 9" id="KW-0853">WD repeat</keyword>
<dbReference type="PANTHER" id="PTHR13831:SF0">
    <property type="entry name" value="PROTEIN HIRA"/>
    <property type="match status" value="1"/>
</dbReference>
<reference evidence="13" key="1">
    <citation type="submission" date="2021-02" db="EMBL/GenBank/DDBJ databases">
        <authorList>
            <person name="Nowell W R."/>
        </authorList>
    </citation>
    <scope>NUCLEOTIDE SEQUENCE</scope>
</reference>
<keyword evidence="7 10" id="KW-0804">Transcription</keyword>
<keyword evidence="5 10" id="KW-0156">Chromatin regulator</keyword>
<feature type="domain" description="Protein HIRA-like C-terminal" evidence="12">
    <location>
        <begin position="604"/>
        <end position="798"/>
    </location>
</feature>
<dbReference type="Pfam" id="PF07569">
    <property type="entry name" value="Hira"/>
    <property type="match status" value="1"/>
</dbReference>
<dbReference type="PROSITE" id="PS50082">
    <property type="entry name" value="WD_REPEATS_2"/>
    <property type="match status" value="1"/>
</dbReference>
<evidence type="ECO:0000313" key="13">
    <source>
        <dbReference type="EMBL" id="CAF1149218.1"/>
    </source>
</evidence>
<dbReference type="PANTHER" id="PTHR13831">
    <property type="entry name" value="MEMBER OF THE HIR1 FAMILY OF WD-REPEAT PROTEINS"/>
    <property type="match status" value="1"/>
</dbReference>
<dbReference type="EMBL" id="CAJNOR010001474">
    <property type="protein sequence ID" value="CAF1149218.1"/>
    <property type="molecule type" value="Genomic_DNA"/>
</dbReference>
<proteinExistence type="inferred from homology"/>
<evidence type="ECO:0000256" key="1">
    <source>
        <dbReference type="ARBA" id="ARBA00004123"/>
    </source>
</evidence>
<dbReference type="GO" id="GO:0000785">
    <property type="term" value="C:chromatin"/>
    <property type="evidence" value="ECO:0007669"/>
    <property type="project" value="TreeGrafter"/>
</dbReference>
<evidence type="ECO:0000313" key="14">
    <source>
        <dbReference type="Proteomes" id="UP000663828"/>
    </source>
</evidence>
<evidence type="ECO:0000259" key="12">
    <source>
        <dbReference type="Pfam" id="PF07569"/>
    </source>
</evidence>
<feature type="region of interest" description="Disordered" evidence="11">
    <location>
        <begin position="443"/>
        <end position="504"/>
    </location>
</feature>
<gene>
    <name evidence="13" type="ORF">XAT740_LOCUS20857</name>
</gene>
<evidence type="ECO:0000256" key="6">
    <source>
        <dbReference type="ARBA" id="ARBA00023015"/>
    </source>
</evidence>
<evidence type="ECO:0000256" key="5">
    <source>
        <dbReference type="ARBA" id="ARBA00022853"/>
    </source>
</evidence>
<dbReference type="PROSITE" id="PS50294">
    <property type="entry name" value="WD_REPEATS_REGION"/>
    <property type="match status" value="1"/>
</dbReference>
<evidence type="ECO:0000256" key="8">
    <source>
        <dbReference type="ARBA" id="ARBA00023242"/>
    </source>
</evidence>
<evidence type="ECO:0000256" key="4">
    <source>
        <dbReference type="ARBA" id="ARBA00022737"/>
    </source>
</evidence>
<keyword evidence="8 10" id="KW-0539">Nucleus</keyword>
<dbReference type="InterPro" id="IPR011494">
    <property type="entry name" value="HIRA-like_C"/>
</dbReference>
<evidence type="ECO:0000256" key="9">
    <source>
        <dbReference type="PROSITE-ProRule" id="PRU00221"/>
    </source>
</evidence>
<evidence type="ECO:0000256" key="10">
    <source>
        <dbReference type="RuleBase" id="RU364014"/>
    </source>
</evidence>
<evidence type="ECO:0000256" key="7">
    <source>
        <dbReference type="ARBA" id="ARBA00023163"/>
    </source>
</evidence>
<dbReference type="Proteomes" id="UP000663828">
    <property type="component" value="Unassembled WGS sequence"/>
</dbReference>
<feature type="compositionally biased region" description="Polar residues" evidence="11">
    <location>
        <begin position="394"/>
        <end position="415"/>
    </location>
</feature>
<dbReference type="Pfam" id="PF00400">
    <property type="entry name" value="WD40"/>
    <property type="match status" value="2"/>
</dbReference>
<name>A0A814SLC2_ADIRI</name>
<feature type="repeat" description="WD" evidence="9">
    <location>
        <begin position="169"/>
        <end position="210"/>
    </location>
</feature>
<protein>
    <recommendedName>
        <fullName evidence="10">Protein HIRA</fullName>
    </recommendedName>
</protein>
<dbReference type="AlphaFoldDB" id="A0A814SLC2"/>
<dbReference type="SMART" id="SM00320">
    <property type="entry name" value="WD40"/>
    <property type="match status" value="4"/>
</dbReference>
<comment type="subcellular location">
    <subcellularLocation>
        <location evidence="1 10">Nucleus</location>
    </subcellularLocation>
</comment>
<dbReference type="GO" id="GO:0006355">
    <property type="term" value="P:regulation of DNA-templated transcription"/>
    <property type="evidence" value="ECO:0007669"/>
    <property type="project" value="InterPro"/>
</dbReference>
<comment type="similarity">
    <text evidence="2 10">Belongs to the WD repeat HIR1 family.</text>
</comment>
<evidence type="ECO:0000256" key="3">
    <source>
        <dbReference type="ARBA" id="ARBA00022574"/>
    </source>
</evidence>
<comment type="function">
    <text evidence="10">Required for replication-independent chromatin assembly and for the periodic repression of histone gene transcription during the cell cycle.</text>
</comment>
<dbReference type="GO" id="GO:0000417">
    <property type="term" value="C:HIR complex"/>
    <property type="evidence" value="ECO:0007669"/>
    <property type="project" value="TreeGrafter"/>
</dbReference>
<evidence type="ECO:0000256" key="2">
    <source>
        <dbReference type="ARBA" id="ARBA00007306"/>
    </source>
</evidence>
<dbReference type="GO" id="GO:0005634">
    <property type="term" value="C:nucleus"/>
    <property type="evidence" value="ECO:0007669"/>
    <property type="project" value="UniProtKB-SubCell"/>
</dbReference>
<evidence type="ECO:0000256" key="11">
    <source>
        <dbReference type="SAM" id="MobiDB-lite"/>
    </source>
</evidence>
<dbReference type="GO" id="GO:0006338">
    <property type="term" value="P:chromatin remodeling"/>
    <property type="evidence" value="ECO:0007669"/>
    <property type="project" value="InterPro"/>
</dbReference>
<organism evidence="13 14">
    <name type="scientific">Adineta ricciae</name>
    <name type="common">Rotifer</name>
    <dbReference type="NCBI Taxonomy" id="249248"/>
    <lineage>
        <taxon>Eukaryota</taxon>
        <taxon>Metazoa</taxon>
        <taxon>Spiralia</taxon>
        <taxon>Gnathifera</taxon>
        <taxon>Rotifera</taxon>
        <taxon>Eurotatoria</taxon>
        <taxon>Bdelloidea</taxon>
        <taxon>Adinetida</taxon>
        <taxon>Adinetidae</taxon>
        <taxon>Adineta</taxon>
    </lineage>
</organism>
<dbReference type="GO" id="GO:0031491">
    <property type="term" value="F:nucleosome binding"/>
    <property type="evidence" value="ECO:0007669"/>
    <property type="project" value="TreeGrafter"/>
</dbReference>
<dbReference type="InterPro" id="IPR015943">
    <property type="entry name" value="WD40/YVTN_repeat-like_dom_sf"/>
</dbReference>
<accession>A0A814SLC2</accession>
<keyword evidence="10" id="KW-0678">Repressor</keyword>
<keyword evidence="14" id="KW-1185">Reference proteome</keyword>
<dbReference type="InterPro" id="IPR001680">
    <property type="entry name" value="WD40_rpt"/>
</dbReference>